<accession>A0A9X3RR42</accession>
<keyword evidence="2" id="KW-1133">Transmembrane helix</keyword>
<comment type="caution">
    <text evidence="3">The sequence shown here is derived from an EMBL/GenBank/DDBJ whole genome shotgun (WGS) entry which is preliminary data.</text>
</comment>
<feature type="region of interest" description="Disordered" evidence="1">
    <location>
        <begin position="1"/>
        <end position="72"/>
    </location>
</feature>
<feature type="region of interest" description="Disordered" evidence="1">
    <location>
        <begin position="293"/>
        <end position="312"/>
    </location>
</feature>
<dbReference type="AlphaFoldDB" id="A0A9X3RR42"/>
<dbReference type="RefSeq" id="WP_269954741.1">
    <property type="nucleotide sequence ID" value="NZ_JAKMUV010000003.1"/>
</dbReference>
<feature type="region of interest" description="Disordered" evidence="1">
    <location>
        <begin position="213"/>
        <end position="246"/>
    </location>
</feature>
<sequence length="388" mass="40851">MTNPQNPSQNPNPFSGNGNGGAQHTQPGHYGQQPGQYGQRPGQAGQQPGQAGQYGQRPLFGQPGQYGQGMYQKPKKKGNLGLKIFTGIVLVIVLLLVLAEFGLRWYLKDELKAALKDQIQESGVSSSVDPKVSLGASPVLLGMAQGKIPQMTLDVPSTLDISYEDNDQSKPKVSGQPAMHIDMRDLKMDGDDPNNATVGEVTLRTTLPKEMLKAQAAESADDDKSGGAEDNPLGGMMKISDVRPNPDKQTLSFDISGGLATFEVKPTVQDGKMKMEMDNVSLLGFQLPESFTQQMESQLQDSVPADPQGGLEFQGINVTEEGLEVTMHGTDVRVNDLDTSTGSSTGTGTGSGGSNSNGGSGSSDNSGNADVTRPWKNDGPVGSSALAA</sequence>
<protein>
    <submittedName>
        <fullName evidence="3">DUF2993 domain-containing protein</fullName>
    </submittedName>
</protein>
<evidence type="ECO:0000256" key="2">
    <source>
        <dbReference type="SAM" id="Phobius"/>
    </source>
</evidence>
<gene>
    <name evidence="3" type="ORF">L8U58_03915</name>
</gene>
<dbReference type="EMBL" id="JAKMUV010000003">
    <property type="protein sequence ID" value="MCZ9304686.1"/>
    <property type="molecule type" value="Genomic_DNA"/>
</dbReference>
<organism evidence="3 4">
    <name type="scientific">Corynebacterium macclintockiae</name>
    <dbReference type="NCBI Taxonomy" id="2913501"/>
    <lineage>
        <taxon>Bacteria</taxon>
        <taxon>Bacillati</taxon>
        <taxon>Actinomycetota</taxon>
        <taxon>Actinomycetes</taxon>
        <taxon>Mycobacteriales</taxon>
        <taxon>Corynebacteriaceae</taxon>
        <taxon>Corynebacterium</taxon>
    </lineage>
</organism>
<dbReference type="InterPro" id="IPR021373">
    <property type="entry name" value="DUF2993"/>
</dbReference>
<feature type="region of interest" description="Disordered" evidence="1">
    <location>
        <begin position="334"/>
        <end position="388"/>
    </location>
</feature>
<reference evidence="3" key="1">
    <citation type="submission" date="2022-02" db="EMBL/GenBank/DDBJ databases">
        <title>Corynebacterium sp. from urogenital microbiome.</title>
        <authorList>
            <person name="Cappelli E.A."/>
            <person name="Ribeiro T.G."/>
            <person name="Peixe L."/>
        </authorList>
    </citation>
    <scope>NUCLEOTIDE SEQUENCE</scope>
    <source>
        <strain evidence="3">C9Ua_112</strain>
    </source>
</reference>
<feature type="compositionally biased region" description="Gly residues" evidence="1">
    <location>
        <begin position="345"/>
        <end position="361"/>
    </location>
</feature>
<dbReference type="SUPFAM" id="SSF81995">
    <property type="entry name" value="beta-sandwich domain of Sec23/24"/>
    <property type="match status" value="1"/>
</dbReference>
<feature type="compositionally biased region" description="Low complexity" evidence="1">
    <location>
        <begin position="23"/>
        <end position="72"/>
    </location>
</feature>
<name>A0A9X3RR42_9CORY</name>
<dbReference type="Pfam" id="PF11209">
    <property type="entry name" value="LmeA"/>
    <property type="match status" value="1"/>
</dbReference>
<evidence type="ECO:0000313" key="3">
    <source>
        <dbReference type="EMBL" id="MCZ9304686.1"/>
    </source>
</evidence>
<dbReference type="GeneID" id="301812679"/>
<proteinExistence type="predicted"/>
<keyword evidence="4" id="KW-1185">Reference proteome</keyword>
<feature type="transmembrane region" description="Helical" evidence="2">
    <location>
        <begin position="80"/>
        <end position="107"/>
    </location>
</feature>
<keyword evidence="2" id="KW-0812">Transmembrane</keyword>
<evidence type="ECO:0000256" key="1">
    <source>
        <dbReference type="SAM" id="MobiDB-lite"/>
    </source>
</evidence>
<dbReference type="Proteomes" id="UP001146505">
    <property type="component" value="Unassembled WGS sequence"/>
</dbReference>
<evidence type="ECO:0000313" key="4">
    <source>
        <dbReference type="Proteomes" id="UP001146505"/>
    </source>
</evidence>
<feature type="compositionally biased region" description="Low complexity" evidence="1">
    <location>
        <begin position="1"/>
        <end position="16"/>
    </location>
</feature>
<keyword evidence="2" id="KW-0472">Membrane</keyword>